<keyword evidence="3" id="KW-1185">Reference proteome</keyword>
<sequence>MSKATTKKFVMGVVAASLMFTLPVTQAFASAGKPAGAQYSTVQLKATPTKKMTYYKAGDSSIPSDIVWVTEKTDLVFLPTAVTDDVTSVVKDADGVFWIGTENGLQRVDFKETDARDIVQYLAGPRYLYGGDDHITGLASDNKGGIWARTATGVTHIEMPMKTLYEKSAVYEKLIAPVNDRFGMVTGTSFTFDDPENTYTDYSSPSGIFTGHPSTSDNDGLWTSMYALGEIFRYSTLKSEYGAAPTIAQANEIKTAKDAAIRATKAVLLLDYVSGRGNGYPARSYMLTSEAGAITNTGDDYGYQPYEKGFWFHHVVSVSGAVYNPNGIIPSLRRDDATPIGYSIVRVTRDSLTKKGSTLFPSGGTDVMNYNGIALSQAAIDALNETRPDGQKLGIDIKTNVGKANKPVYQVLPVITAATNNNVTFEDTSTSSVNRPLFQLTAPVYEEIPTFFNDLFPAGVVVNGKIDMNQIVYKADTSSDEIAGHSALFFAAYKFLCDDPTDAVTNEMKSLIAKASNRLTNLILEDDHYYIEDATGKSTQWSRWLSQYFNDSVSVMKQNSLWTLKIGADENGDDALSYGYEDGPLNALGVMGLLKTAMYVTAEEYPQDQAKFAAAYDLAFDGEYSTAQPFVNGKGYIQLANEYIERRLVRQATNAYNNHDNIPVTRETIVYPEISKDIDEGDKLQMDSNANATVHQDWTQYINYSDEELGWFPVFQLIMLEKDPQRHKQIVDAFDQWYSNEVREENPFYTFLYQLAHPDYTNVDLTSAVRFLYRMPEYRITFKSQYDRQDVFYIEPGDRDEYSQTNYALPPDERLIIKNNNNPFETIEGEYSANPNFNYEVQDELESATVFTLPYWMGRYFGIIKEAQ</sequence>
<gene>
    <name evidence="2" type="ORF">HH215_27400</name>
</gene>
<feature type="chain" id="PRO_5031458659" evidence="1">
    <location>
        <begin position="30"/>
        <end position="868"/>
    </location>
</feature>
<feature type="signal peptide" evidence="1">
    <location>
        <begin position="1"/>
        <end position="29"/>
    </location>
</feature>
<dbReference type="AlphaFoldDB" id="A0A7Z2ZQ06"/>
<name>A0A7Z2ZQ06_9BACL</name>
<organism evidence="2 3">
    <name type="scientific">Cohnella herbarum</name>
    <dbReference type="NCBI Taxonomy" id="2728023"/>
    <lineage>
        <taxon>Bacteria</taxon>
        <taxon>Bacillati</taxon>
        <taxon>Bacillota</taxon>
        <taxon>Bacilli</taxon>
        <taxon>Bacillales</taxon>
        <taxon>Paenibacillaceae</taxon>
        <taxon>Cohnella</taxon>
    </lineage>
</organism>
<dbReference type="Gene3D" id="2.130.10.10">
    <property type="entry name" value="YVTN repeat-like/Quinoprotein amine dehydrogenase"/>
    <property type="match status" value="1"/>
</dbReference>
<proteinExistence type="predicted"/>
<evidence type="ECO:0000256" key="1">
    <source>
        <dbReference type="SAM" id="SignalP"/>
    </source>
</evidence>
<dbReference type="Pfam" id="PF07494">
    <property type="entry name" value="Reg_prop"/>
    <property type="match status" value="1"/>
</dbReference>
<dbReference type="KEGG" id="cheb:HH215_27400"/>
<dbReference type="EMBL" id="CP051680">
    <property type="protein sequence ID" value="QJD86527.1"/>
    <property type="molecule type" value="Genomic_DNA"/>
</dbReference>
<accession>A0A7Z2ZQ06</accession>
<dbReference type="Proteomes" id="UP000502248">
    <property type="component" value="Chromosome"/>
</dbReference>
<dbReference type="InterPro" id="IPR015943">
    <property type="entry name" value="WD40/YVTN_repeat-like_dom_sf"/>
</dbReference>
<dbReference type="RefSeq" id="WP_169282776.1">
    <property type="nucleotide sequence ID" value="NZ_CP051680.1"/>
</dbReference>
<protein>
    <submittedName>
        <fullName evidence="2">Uncharacterized protein</fullName>
    </submittedName>
</protein>
<keyword evidence="1" id="KW-0732">Signal</keyword>
<evidence type="ECO:0000313" key="2">
    <source>
        <dbReference type="EMBL" id="QJD86527.1"/>
    </source>
</evidence>
<reference evidence="2 3" key="1">
    <citation type="submission" date="2020-04" db="EMBL/GenBank/DDBJ databases">
        <title>Genome sequencing of novel species.</title>
        <authorList>
            <person name="Heo J."/>
            <person name="Kim S.-J."/>
            <person name="Kim J.-S."/>
            <person name="Hong S.-B."/>
            <person name="Kwon S.-W."/>
        </authorList>
    </citation>
    <scope>NUCLEOTIDE SEQUENCE [LARGE SCALE GENOMIC DNA]</scope>
    <source>
        <strain evidence="2 3">MFER-1</strain>
    </source>
</reference>
<evidence type="ECO:0000313" key="3">
    <source>
        <dbReference type="Proteomes" id="UP000502248"/>
    </source>
</evidence>
<dbReference type="InterPro" id="IPR011110">
    <property type="entry name" value="Reg_prop"/>
</dbReference>